<evidence type="ECO:0000313" key="3">
    <source>
        <dbReference type="EMBL" id="XCG64076.1"/>
    </source>
</evidence>
<keyword evidence="1" id="KW-0812">Transmembrane</keyword>
<dbReference type="AlphaFoldDB" id="A0AAU8DPJ2"/>
<sequence>MWKTAVDNSLTPAASTWGFRPWLAAVGALLIAIGAGLALLTSEGRDRIVAGAAAVVGIVLVLVVLRLRHRLVVDRVGMTIRRFVGTDVIPWSEVLDIRSVAHRRMGSRSSLLELDLIDDGFLVFSATELGAPTDDVARRLRAWRSGNPLPESDDLGF</sequence>
<dbReference type="Pfam" id="PF10756">
    <property type="entry name" value="bPH_6"/>
    <property type="match status" value="1"/>
</dbReference>
<name>A0AAU8DPJ2_9ACTN</name>
<gene>
    <name evidence="3" type="ORF">ABLG96_01650</name>
</gene>
<feature type="transmembrane region" description="Helical" evidence="1">
    <location>
        <begin position="48"/>
        <end position="65"/>
    </location>
</feature>
<dbReference type="EMBL" id="CP159218">
    <property type="protein sequence ID" value="XCG64076.1"/>
    <property type="molecule type" value="Genomic_DNA"/>
</dbReference>
<protein>
    <submittedName>
        <fullName evidence="3">PH domain-containing protein</fullName>
    </submittedName>
</protein>
<feature type="domain" description="Low molecular weight protein antigen 6 PH" evidence="2">
    <location>
        <begin position="68"/>
        <end position="144"/>
    </location>
</feature>
<feature type="transmembrane region" description="Helical" evidence="1">
    <location>
        <begin position="21"/>
        <end position="42"/>
    </location>
</feature>
<keyword evidence="1" id="KW-1133">Transmembrane helix</keyword>
<keyword evidence="1" id="KW-0472">Membrane</keyword>
<evidence type="ECO:0000259" key="2">
    <source>
        <dbReference type="Pfam" id="PF10756"/>
    </source>
</evidence>
<organism evidence="3">
    <name type="scientific">Nakamurella sp. A5-74</name>
    <dbReference type="NCBI Taxonomy" id="3158264"/>
    <lineage>
        <taxon>Bacteria</taxon>
        <taxon>Bacillati</taxon>
        <taxon>Actinomycetota</taxon>
        <taxon>Actinomycetes</taxon>
        <taxon>Nakamurellales</taxon>
        <taxon>Nakamurellaceae</taxon>
        <taxon>Nakamurella</taxon>
    </lineage>
</organism>
<reference evidence="3" key="1">
    <citation type="submission" date="2024-05" db="EMBL/GenBank/DDBJ databases">
        <authorList>
            <person name="Cai S.Y."/>
            <person name="Jin L.M."/>
            <person name="Li H.R."/>
        </authorList>
    </citation>
    <scope>NUCLEOTIDE SEQUENCE</scope>
    <source>
        <strain evidence="3">A5-74</strain>
    </source>
</reference>
<proteinExistence type="predicted"/>
<dbReference type="RefSeq" id="WP_353649690.1">
    <property type="nucleotide sequence ID" value="NZ_CP159218.1"/>
</dbReference>
<dbReference type="InterPro" id="IPR019692">
    <property type="entry name" value="CFP-6_PH"/>
</dbReference>
<accession>A0AAU8DPJ2</accession>
<evidence type="ECO:0000256" key="1">
    <source>
        <dbReference type="SAM" id="Phobius"/>
    </source>
</evidence>